<keyword evidence="3" id="KW-0812">Transmembrane</keyword>
<dbReference type="InterPro" id="IPR000858">
    <property type="entry name" value="S_locus_glycoprot_dom"/>
</dbReference>
<dbReference type="Proteomes" id="UP001234787">
    <property type="component" value="Unassembled WGS sequence"/>
</dbReference>
<name>A0AAD3NUW1_CRYJA</name>
<accession>A0AAD3NUW1</accession>
<keyword evidence="1 4" id="KW-0732">Signal</keyword>
<evidence type="ECO:0000256" key="4">
    <source>
        <dbReference type="SAM" id="SignalP"/>
    </source>
</evidence>
<dbReference type="SUPFAM" id="SSF56112">
    <property type="entry name" value="Protein kinase-like (PK-like)"/>
    <property type="match status" value="2"/>
</dbReference>
<dbReference type="PROSITE" id="PS50927">
    <property type="entry name" value="BULB_LECTIN"/>
    <property type="match status" value="1"/>
</dbReference>
<dbReference type="Gene3D" id="1.10.510.10">
    <property type="entry name" value="Transferase(Phosphotransferase) domain 1"/>
    <property type="match status" value="1"/>
</dbReference>
<dbReference type="GO" id="GO:0048544">
    <property type="term" value="P:recognition of pollen"/>
    <property type="evidence" value="ECO:0007669"/>
    <property type="project" value="InterPro"/>
</dbReference>
<evidence type="ECO:0000313" key="8">
    <source>
        <dbReference type="Proteomes" id="UP001234787"/>
    </source>
</evidence>
<dbReference type="SMART" id="SM00108">
    <property type="entry name" value="B_lectin"/>
    <property type="match status" value="1"/>
</dbReference>
<dbReference type="PANTHER" id="PTHR32444:SF247">
    <property type="entry name" value="OS01G0958200 PROTEIN"/>
    <property type="match status" value="1"/>
</dbReference>
<dbReference type="CDD" id="cd01098">
    <property type="entry name" value="PAN_AP_plant"/>
    <property type="match status" value="1"/>
</dbReference>
<keyword evidence="3" id="KW-1133">Transmembrane helix</keyword>
<dbReference type="Pfam" id="PF08276">
    <property type="entry name" value="PAN_2"/>
    <property type="match status" value="1"/>
</dbReference>
<feature type="domain" description="Bulb-type lectin" evidence="5">
    <location>
        <begin position="32"/>
        <end position="153"/>
    </location>
</feature>
<dbReference type="Pfam" id="PF00954">
    <property type="entry name" value="S_locus_glycop"/>
    <property type="match status" value="1"/>
</dbReference>
<feature type="signal peptide" evidence="4">
    <location>
        <begin position="1"/>
        <end position="30"/>
    </location>
</feature>
<comment type="caution">
    <text evidence="7">The sequence shown here is derived from an EMBL/GenBank/DDBJ whole genome shotgun (WGS) entry which is preliminary data.</text>
</comment>
<evidence type="ECO:0008006" key="9">
    <source>
        <dbReference type="Google" id="ProtNLM"/>
    </source>
</evidence>
<dbReference type="EMBL" id="BSEH01001149">
    <property type="protein sequence ID" value="GLJ59627.1"/>
    <property type="molecule type" value="Genomic_DNA"/>
</dbReference>
<evidence type="ECO:0000313" key="7">
    <source>
        <dbReference type="EMBL" id="GLJ59627.1"/>
    </source>
</evidence>
<feature type="chain" id="PRO_5041992722" description="Receptor-like serine/threonine-protein kinase" evidence="4">
    <location>
        <begin position="31"/>
        <end position="644"/>
    </location>
</feature>
<evidence type="ECO:0000256" key="2">
    <source>
        <dbReference type="ARBA" id="ARBA00023157"/>
    </source>
</evidence>
<gene>
    <name evidence="7" type="ORF">SUGI_1516560</name>
</gene>
<dbReference type="Pfam" id="PF01453">
    <property type="entry name" value="B_lectin"/>
    <property type="match status" value="1"/>
</dbReference>
<dbReference type="InterPro" id="IPR001480">
    <property type="entry name" value="Bulb-type_lectin_dom"/>
</dbReference>
<dbReference type="PANTHER" id="PTHR32444">
    <property type="entry name" value="BULB-TYPE LECTIN DOMAIN-CONTAINING PROTEIN"/>
    <property type="match status" value="1"/>
</dbReference>
<keyword evidence="3" id="KW-0472">Membrane</keyword>
<feature type="domain" description="Apple" evidence="6">
    <location>
        <begin position="346"/>
        <end position="424"/>
    </location>
</feature>
<dbReference type="InterPro" id="IPR003609">
    <property type="entry name" value="Pan_app"/>
</dbReference>
<organism evidence="7 8">
    <name type="scientific">Cryptomeria japonica</name>
    <name type="common">Japanese cedar</name>
    <name type="synonym">Cupressus japonica</name>
    <dbReference type="NCBI Taxonomy" id="3369"/>
    <lineage>
        <taxon>Eukaryota</taxon>
        <taxon>Viridiplantae</taxon>
        <taxon>Streptophyta</taxon>
        <taxon>Embryophyta</taxon>
        <taxon>Tracheophyta</taxon>
        <taxon>Spermatophyta</taxon>
        <taxon>Pinopsida</taxon>
        <taxon>Pinidae</taxon>
        <taxon>Conifers II</taxon>
        <taxon>Cupressales</taxon>
        <taxon>Cupressaceae</taxon>
        <taxon>Cryptomeria</taxon>
    </lineage>
</organism>
<dbReference type="PROSITE" id="PS50948">
    <property type="entry name" value="PAN"/>
    <property type="match status" value="1"/>
</dbReference>
<evidence type="ECO:0000259" key="5">
    <source>
        <dbReference type="PROSITE" id="PS50927"/>
    </source>
</evidence>
<proteinExistence type="predicted"/>
<dbReference type="Gene3D" id="2.90.10.10">
    <property type="entry name" value="Bulb-type lectin domain"/>
    <property type="match status" value="1"/>
</dbReference>
<protein>
    <recommendedName>
        <fullName evidence="9">Receptor-like serine/threonine-protein kinase</fullName>
    </recommendedName>
</protein>
<dbReference type="InterPro" id="IPR011009">
    <property type="entry name" value="Kinase-like_dom_sf"/>
</dbReference>
<evidence type="ECO:0000259" key="6">
    <source>
        <dbReference type="PROSITE" id="PS50948"/>
    </source>
</evidence>
<sequence length="644" mass="71792">MAIHGISAFKCVECFLLGFILIMLVHRCECSRDVLTLGESLSINQTIISENGTFALGFFSPNGSTNLYVGIWFAQIPDKSVVWVANREAPLRTISGVLKLSTDGYLSLFDSEGRSLWSTERAQKAKASSVMIMENGNLVMLGQQNKSESVWESFEHPGDTWLTEMKMWKGMRLTSWKSDVDPAPGPFSLGMDPSPGKTQFLLLYNNTKSYWTTGEWVVDRFIYVPELTISGSTLVPSEFVKYSPTSMYFRYLHPDASQRIPQRLVMYKSGDLRSFYGFANGEWNVVWSAPRDMCNVYDMCGAYGVCTSLNIQFCNCLRGFNPKDDRTWYSQEWWASGCVRRTPLNCSTDSFTQLTDKSFPDNVIPSMQTKHATVKECTAACLTNCSCTAFAITNSTPPACQMWFGDLLNVRNSANARPLFIRMAASELSEGGESKAKRTTILALCISLPVAAMAAAVFLLVVRKRRRSGQQGGDDEELPASLRIFSYKELQVATKNFKAKHKLGKGAFGVVYKGLPITPKADVYSYGMTLLEIISGRRNIDLEMQDSSKYYFPTWAANQIHEGNVMNLVDQRISGNADLDEDEVKRAAFVSIVCIQEDESVRPSMGEVVLMLEGKMEPHAPQLSASLQVLVHRHAGAQQTDSSI</sequence>
<dbReference type="InterPro" id="IPR036426">
    <property type="entry name" value="Bulb-type_lectin_dom_sf"/>
</dbReference>
<dbReference type="CDD" id="cd00028">
    <property type="entry name" value="B_lectin"/>
    <property type="match status" value="1"/>
</dbReference>
<evidence type="ECO:0000256" key="1">
    <source>
        <dbReference type="ARBA" id="ARBA00022729"/>
    </source>
</evidence>
<dbReference type="SUPFAM" id="SSF51110">
    <property type="entry name" value="alpha-D-mannose-specific plant lectins"/>
    <property type="match status" value="1"/>
</dbReference>
<dbReference type="AlphaFoldDB" id="A0AAD3NUW1"/>
<dbReference type="FunFam" id="2.90.10.10:FF:000005">
    <property type="entry name" value="G-type lectin S-receptor-like serine/threonine-protein kinase"/>
    <property type="match status" value="1"/>
</dbReference>
<keyword evidence="2" id="KW-1015">Disulfide bond</keyword>
<dbReference type="SMART" id="SM00473">
    <property type="entry name" value="PAN_AP"/>
    <property type="match status" value="1"/>
</dbReference>
<keyword evidence="8" id="KW-1185">Reference proteome</keyword>
<reference evidence="7" key="1">
    <citation type="submission" date="2022-12" db="EMBL/GenBank/DDBJ databases">
        <title>Chromosome-Level Genome Assembly of Japanese Cedar (Cryptomeriajaponica D. Don).</title>
        <authorList>
            <person name="Fujino T."/>
            <person name="Yamaguchi K."/>
            <person name="Yokoyama T."/>
            <person name="Hamanaka T."/>
            <person name="Harazono Y."/>
            <person name="Kamada H."/>
            <person name="Kobayashi W."/>
            <person name="Ujino-Ihara T."/>
            <person name="Uchiyama K."/>
            <person name="Matsumoto A."/>
            <person name="Izuno A."/>
            <person name="Tsumura Y."/>
            <person name="Toyoda A."/>
            <person name="Shigenobu S."/>
            <person name="Moriguchi Y."/>
            <person name="Ueno S."/>
            <person name="Kasahara M."/>
        </authorList>
    </citation>
    <scope>NUCLEOTIDE SEQUENCE</scope>
</reference>
<evidence type="ECO:0000256" key="3">
    <source>
        <dbReference type="SAM" id="Phobius"/>
    </source>
</evidence>
<feature type="transmembrane region" description="Helical" evidence="3">
    <location>
        <begin position="441"/>
        <end position="462"/>
    </location>
</feature>